<organism evidence="4 5">
    <name type="scientific">Alteromonas macleodii (strain English Channel 673)</name>
    <dbReference type="NCBI Taxonomy" id="1004788"/>
    <lineage>
        <taxon>Bacteria</taxon>
        <taxon>Pseudomonadati</taxon>
        <taxon>Pseudomonadota</taxon>
        <taxon>Gammaproteobacteria</taxon>
        <taxon>Alteromonadales</taxon>
        <taxon>Alteromonadaceae</taxon>
        <taxon>Alteromonas/Salinimonas group</taxon>
        <taxon>Alteromonas</taxon>
    </lineage>
</organism>
<dbReference type="SUPFAM" id="SSF56059">
    <property type="entry name" value="Glutathione synthetase ATP-binding domain-like"/>
    <property type="match status" value="1"/>
</dbReference>
<dbReference type="Pfam" id="PF14403">
    <property type="entry name" value="CP_ATPgrasp_2"/>
    <property type="match status" value="1"/>
</dbReference>
<protein>
    <recommendedName>
        <fullName evidence="6">DUF403 domain-containing protein</fullName>
    </recommendedName>
</protein>
<evidence type="ECO:0000259" key="3">
    <source>
        <dbReference type="Pfam" id="PF14403"/>
    </source>
</evidence>
<evidence type="ECO:0000259" key="2">
    <source>
        <dbReference type="Pfam" id="PF04168"/>
    </source>
</evidence>
<dbReference type="PANTHER" id="PTHR34595">
    <property type="entry name" value="BLR5612 PROTEIN"/>
    <property type="match status" value="1"/>
</dbReference>
<evidence type="ECO:0000313" key="4">
    <source>
        <dbReference type="EMBL" id="AFT73447.1"/>
    </source>
</evidence>
<dbReference type="KEGG" id="amg:AMEC673_03750"/>
<dbReference type="InterPro" id="IPR007296">
    <property type="entry name" value="DUF403"/>
</dbReference>
<feature type="domain" description="Circularly permuted ATP-grasp type 2" evidence="3">
    <location>
        <begin position="74"/>
        <end position="435"/>
    </location>
</feature>
<evidence type="ECO:0000256" key="1">
    <source>
        <dbReference type="SAM" id="MobiDB-lite"/>
    </source>
</evidence>
<dbReference type="InterPro" id="IPR051680">
    <property type="entry name" value="ATP-dep_Glu-Cys_Ligase-2"/>
</dbReference>
<sequence>MSEDFTMPEWLSSYINSSTAADESKRLLNTLFSRLSGLNSDELSFRANEIRRLMRNSGFADIDEHQNWQLDPLPMLISSQDWEMLSRGIEQRVLLLNKVLLDLNSDRQTLTNGVFSTDHLMRHPYYLAESHTLSSLNNGVFLSAFDIAQDVNGEYFMLNDHCQFPRGLGLLLENRIVARRVMSEEFAECGVQRIAGFFEQLQHAIDQETAAINDPRIVILCRGPDDQYYSEQAYLATYMGYTLVRSADLTVRKGQVWLKALDGLRKVDVILRWIEDRFLDSLEQVDYSAFGIPGLIHAVRTQNVVLLNPLGNGAIQIPAIKNNLHRAAEFFNGESLLLRQQETFPAENLTQSDWSGYELLSYVDPELKYDGEKDADAIANTLQTVALTDLFWRKKVNLSHTPFWHDKGLVSKPVIMRCYALYSQGQVFILPSAMCFTPKAARTDGKTEIKDTWVETIGPPQERAPSIPKSLQSDADLALVEGLLPSRTAENLFWLGCAVERSENVIRLVRVFIDKFTELAIYPDEAHRNALLRFKSGLEQQALIYPYLTPDAAKITVNEGGFKELVISLINDNSFAGGLYSSINMVVQSALQVRELLSYDSLRIIESLEEEHHEFSTITEQTPTHRLQSTLDKLIGLTMAFNGSIQDSLSKSNGAFMIEIGRRLERSKQLVSMVQNLLQFPLPEAEQQNVLEIVLVAQVSAITHRRRYRAFQSIETGLELLLLDAEYPRSLAHQIQKITELCESLPVSAKPGFLSTTEKILLQLKASFALADRQTLNINTNQAPSGLVSLLKSVTSQLQKFSEMMQTQYFSHTKPASQLHWSGIGTASVQIVEKPIDEEATAPLASAPDASSPNDSEVKK</sequence>
<dbReference type="Gene3D" id="3.40.50.11290">
    <property type="match status" value="1"/>
</dbReference>
<proteinExistence type="predicted"/>
<feature type="region of interest" description="Disordered" evidence="1">
    <location>
        <begin position="839"/>
        <end position="860"/>
    </location>
</feature>
<evidence type="ECO:0008006" key="6">
    <source>
        <dbReference type="Google" id="ProtNLM"/>
    </source>
</evidence>
<feature type="domain" description="DUF403" evidence="2">
    <location>
        <begin position="484"/>
        <end position="810"/>
    </location>
</feature>
<dbReference type="Proteomes" id="UP000006296">
    <property type="component" value="Chromosome"/>
</dbReference>
<feature type="compositionally biased region" description="Low complexity" evidence="1">
    <location>
        <begin position="841"/>
        <end position="853"/>
    </location>
</feature>
<name>A0AB32ZVB8_ALTME</name>
<dbReference type="EMBL" id="CP003844">
    <property type="protein sequence ID" value="AFT73447.1"/>
    <property type="molecule type" value="Genomic_DNA"/>
</dbReference>
<dbReference type="RefSeq" id="WP_014975734.1">
    <property type="nucleotide sequence ID" value="NC_018678.1"/>
</dbReference>
<dbReference type="Pfam" id="PF04168">
    <property type="entry name" value="Alpha-E"/>
    <property type="match status" value="1"/>
</dbReference>
<dbReference type="InterPro" id="IPR025841">
    <property type="entry name" value="CP_ATPgrasp_2"/>
</dbReference>
<dbReference type="PANTHER" id="PTHR34595:SF2">
    <property type="entry name" value="BLR2978 PROTEIN"/>
    <property type="match status" value="1"/>
</dbReference>
<reference evidence="5" key="1">
    <citation type="journal article" date="2012" name="Sci. Rep.">
        <title>Genomes of surface isolates of Alteromonas macleodii: the life of a widespread marine opportunistic copiotroph.</title>
        <authorList>
            <person name="Lopez-Perez M."/>
            <person name="Gonzaga A."/>
            <person name="Martin-Cuadrado A.B."/>
            <person name="Onyshchenko O."/>
            <person name="Ghavidel A."/>
            <person name="Ghai R."/>
            <person name="Rodriguez-Valera F."/>
        </authorList>
    </citation>
    <scope>NUCLEOTIDE SEQUENCE [LARGE SCALE GENOMIC DNA]</scope>
    <source>
        <strain evidence="5">English Channel 673</strain>
    </source>
</reference>
<evidence type="ECO:0000313" key="5">
    <source>
        <dbReference type="Proteomes" id="UP000006296"/>
    </source>
</evidence>
<dbReference type="AlphaFoldDB" id="A0AB32ZVB8"/>
<gene>
    <name evidence="4" type="ordered locus">AMEC673_03750</name>
</gene>
<accession>A0AB32ZVB8</accession>